<accession>A0A0H2KRU7</accession>
<dbReference type="PANTHER" id="PTHR34406:SF1">
    <property type="entry name" value="PROTEIN YCEI"/>
    <property type="match status" value="1"/>
</dbReference>
<protein>
    <submittedName>
        <fullName evidence="3">Polyisoprenoid-binding protein</fullName>
    </submittedName>
</protein>
<evidence type="ECO:0000256" key="1">
    <source>
        <dbReference type="ARBA" id="ARBA00008812"/>
    </source>
</evidence>
<dbReference type="InterPro" id="IPR007372">
    <property type="entry name" value="Lipid/polyisoprenoid-bd_YceI"/>
</dbReference>
<dbReference type="PATRIC" id="fig|264251.5.peg.916"/>
<gene>
    <name evidence="3" type="ORF">FB00_04435</name>
</gene>
<dbReference type="SUPFAM" id="SSF101874">
    <property type="entry name" value="YceI-like"/>
    <property type="match status" value="1"/>
</dbReference>
<reference evidence="3 4" key="1">
    <citation type="submission" date="2014-05" db="EMBL/GenBank/DDBJ databases">
        <title>Cellulosimicrobium funkei U11 genome.</title>
        <authorList>
            <person name="Hu C."/>
            <person name="Gong Y."/>
            <person name="Wan W."/>
            <person name="Jiang M."/>
        </authorList>
    </citation>
    <scope>NUCLEOTIDE SEQUENCE [LARGE SCALE GENOMIC DNA]</scope>
    <source>
        <strain evidence="3 4">U11</strain>
    </source>
</reference>
<dbReference type="RefSeq" id="WP_047231552.1">
    <property type="nucleotide sequence ID" value="NZ_JNBQ01000002.1"/>
</dbReference>
<feature type="domain" description="Lipid/polyisoprenoid-binding YceI-like" evidence="2">
    <location>
        <begin position="13"/>
        <end position="180"/>
    </location>
</feature>
<evidence type="ECO:0000313" key="3">
    <source>
        <dbReference type="EMBL" id="KLN36250.1"/>
    </source>
</evidence>
<dbReference type="SMART" id="SM00867">
    <property type="entry name" value="YceI"/>
    <property type="match status" value="1"/>
</dbReference>
<comment type="similarity">
    <text evidence="1">Belongs to the UPF0312 family.</text>
</comment>
<name>A0A0H2KRU7_9MICO</name>
<proteinExistence type="inferred from homology"/>
<dbReference type="EMBL" id="JNBQ01000002">
    <property type="protein sequence ID" value="KLN36250.1"/>
    <property type="molecule type" value="Genomic_DNA"/>
</dbReference>
<sequence>MATPLPAGLNAGTYALDSSHSQAAFTVRHAGISKVRGTLAITAGTITVGDDLESTSVTAELDAASVSTGDANRDNHLRSADFWDAENKPTWTFSSTSISGDGDDFVVAGDLTINGVTKPVELETEFAGTATDPFGNARAGFEATTEISRKEFGLTWNAALETGGVLVGDKIKIALDVSAIKQG</sequence>
<dbReference type="Pfam" id="PF04264">
    <property type="entry name" value="YceI"/>
    <property type="match status" value="1"/>
</dbReference>
<dbReference type="STRING" id="264251.FB00_04435"/>
<evidence type="ECO:0000313" key="4">
    <source>
        <dbReference type="Proteomes" id="UP000035265"/>
    </source>
</evidence>
<dbReference type="AlphaFoldDB" id="A0A0H2KRU7"/>
<dbReference type="InterPro" id="IPR036761">
    <property type="entry name" value="TTHA0802/YceI-like_sf"/>
</dbReference>
<comment type="caution">
    <text evidence="3">The sequence shown here is derived from an EMBL/GenBank/DDBJ whole genome shotgun (WGS) entry which is preliminary data.</text>
</comment>
<dbReference type="PANTHER" id="PTHR34406">
    <property type="entry name" value="PROTEIN YCEI"/>
    <property type="match status" value="1"/>
</dbReference>
<dbReference type="Gene3D" id="2.40.128.110">
    <property type="entry name" value="Lipid/polyisoprenoid-binding, YceI-like"/>
    <property type="match status" value="1"/>
</dbReference>
<evidence type="ECO:0000259" key="2">
    <source>
        <dbReference type="SMART" id="SM00867"/>
    </source>
</evidence>
<organism evidence="3 4">
    <name type="scientific">Cellulosimicrobium funkei</name>
    <dbReference type="NCBI Taxonomy" id="264251"/>
    <lineage>
        <taxon>Bacteria</taxon>
        <taxon>Bacillati</taxon>
        <taxon>Actinomycetota</taxon>
        <taxon>Actinomycetes</taxon>
        <taxon>Micrococcales</taxon>
        <taxon>Promicromonosporaceae</taxon>
        <taxon>Cellulosimicrobium</taxon>
    </lineage>
</organism>
<dbReference type="Proteomes" id="UP000035265">
    <property type="component" value="Unassembled WGS sequence"/>
</dbReference>
<keyword evidence="4" id="KW-1185">Reference proteome</keyword>